<reference evidence="2 3" key="1">
    <citation type="submission" date="2020-06" db="EMBL/GenBank/DDBJ databases">
        <title>Sulfitobacter algicola sp. nov., isolated from green algae.</title>
        <authorList>
            <person name="Wang C."/>
        </authorList>
    </citation>
    <scope>NUCLEOTIDE SEQUENCE [LARGE SCALE GENOMIC DNA]</scope>
    <source>
        <strain evidence="2 3">1151</strain>
    </source>
</reference>
<comment type="caution">
    <text evidence="2">The sequence shown here is derived from an EMBL/GenBank/DDBJ whole genome shotgun (WGS) entry which is preliminary data.</text>
</comment>
<sequence length="278" mass="32262">MLRRIFRQRRRIFLFALFVTLAGVITFTQAQAISLRLATAAAAFFVVFLIGAIFIILLPRWRRLLELIGLGIFAEAMVKFMFPVSYTWLSEQVIGGTVFVLFTMFCYVLLYGRWSDWLNISLKVGNRHKYKIKRSREAVWSAIVPGAAPPDEYWTGNLAGFHQDREDPDTVNLRFQIGEDTFENMSITFLDQDPPNSCRYYFVGEPSESDSSFDEGVFEITIKSLKAEKCKVNTALHHTAMRPREALDYWMDDSFRDDNDSFRAHILGKRDWSIRNTY</sequence>
<dbReference type="RefSeq" id="WP_174137305.1">
    <property type="nucleotide sequence ID" value="NZ_JABUFE010000004.1"/>
</dbReference>
<evidence type="ECO:0000313" key="3">
    <source>
        <dbReference type="Proteomes" id="UP000777935"/>
    </source>
</evidence>
<dbReference type="Proteomes" id="UP000777935">
    <property type="component" value="Unassembled WGS sequence"/>
</dbReference>
<name>A0ABX2IPM6_9RHOB</name>
<dbReference type="EMBL" id="JABUFE010000004">
    <property type="protein sequence ID" value="NSX54844.1"/>
    <property type="molecule type" value="Genomic_DNA"/>
</dbReference>
<keyword evidence="3" id="KW-1185">Reference proteome</keyword>
<organism evidence="2 3">
    <name type="scientific">Parasulfitobacter algicola</name>
    <dbReference type="NCBI Taxonomy" id="2614809"/>
    <lineage>
        <taxon>Bacteria</taxon>
        <taxon>Pseudomonadati</taxon>
        <taxon>Pseudomonadota</taxon>
        <taxon>Alphaproteobacteria</taxon>
        <taxon>Rhodobacterales</taxon>
        <taxon>Roseobacteraceae</taxon>
        <taxon>Parasulfitobacter</taxon>
    </lineage>
</organism>
<gene>
    <name evidence="2" type="ORF">HRQ87_08535</name>
</gene>
<proteinExistence type="predicted"/>
<feature type="transmembrane region" description="Helical" evidence="1">
    <location>
        <begin position="65"/>
        <end position="86"/>
    </location>
</feature>
<keyword evidence="1" id="KW-0472">Membrane</keyword>
<protein>
    <recommendedName>
        <fullName evidence="4">SMODS-associating 2TM beta-strand rich effector domain-containing protein</fullName>
    </recommendedName>
</protein>
<evidence type="ECO:0008006" key="4">
    <source>
        <dbReference type="Google" id="ProtNLM"/>
    </source>
</evidence>
<keyword evidence="1" id="KW-1133">Transmembrane helix</keyword>
<accession>A0ABX2IPM6</accession>
<feature type="transmembrane region" description="Helical" evidence="1">
    <location>
        <begin position="40"/>
        <end position="58"/>
    </location>
</feature>
<feature type="transmembrane region" description="Helical" evidence="1">
    <location>
        <begin position="92"/>
        <end position="112"/>
    </location>
</feature>
<evidence type="ECO:0000313" key="2">
    <source>
        <dbReference type="EMBL" id="NSX54844.1"/>
    </source>
</evidence>
<evidence type="ECO:0000256" key="1">
    <source>
        <dbReference type="SAM" id="Phobius"/>
    </source>
</evidence>
<keyword evidence="1" id="KW-0812">Transmembrane</keyword>